<sequence>MDLALLGFLTLAAFLGLVLLTRTPVLVALILVPIAAAVVGGVSDQMSGMAIDGLRTVAPIAALMMFAVLYFGLMLDAGLFEPLVRGLVGLAGGDPVRLCLVTAALPMLVALDGDGATTFLISVTALLPVHRRMGMQPVVLPGIVALSAGVMNLLPWGGPTARAMTALNADVGQIFIPLLPAMTAGIAWVFLAAYLMGRSERGRLALAGPPVGGPQADPTEPVRIDRLFIFNAVLTVGLIVLLFQGLYADAIGLPTLPAPLLFMGAFAIALPVNRRDWAAQQVQLANHAPSVVLVTSMILAAGVFTGVLNGSGMITAMAEVLAGAVPEPLAPWLSGIVAVTSMPLSLVFTPDAYYFGVLPVFAETAAAVGHDPVAIGRAALMGQMTTGFPLSPLTASTFILLGLSGVTLRQHQRFAFKWAFATTLVMTAVAALTGAL</sequence>
<comment type="subcellular location">
    <subcellularLocation>
        <location evidence="1">Membrane</location>
        <topology evidence="1">Multi-pass membrane protein</topology>
    </subcellularLocation>
</comment>
<dbReference type="GO" id="GO:0015137">
    <property type="term" value="F:citrate transmembrane transporter activity"/>
    <property type="evidence" value="ECO:0007669"/>
    <property type="project" value="InterPro"/>
</dbReference>
<feature type="transmembrane region" description="Helical" evidence="6">
    <location>
        <begin position="56"/>
        <end position="80"/>
    </location>
</feature>
<accession>A0AAJ5X3K0</accession>
<protein>
    <submittedName>
        <fullName evidence="8">Citrate:proton symporter</fullName>
    </submittedName>
</protein>
<evidence type="ECO:0000256" key="1">
    <source>
        <dbReference type="ARBA" id="ARBA00004141"/>
    </source>
</evidence>
<keyword evidence="4 6" id="KW-1133">Transmembrane helix</keyword>
<feature type="transmembrane region" description="Helical" evidence="6">
    <location>
        <begin position="227"/>
        <end position="247"/>
    </location>
</feature>
<gene>
    <name evidence="8" type="ORF">P0Y50_07585</name>
</gene>
<name>A0AAJ5X3K0_9CAUL</name>
<keyword evidence="5 6" id="KW-0472">Membrane</keyword>
<feature type="transmembrane region" description="Helical" evidence="6">
    <location>
        <begin position="390"/>
        <end position="408"/>
    </location>
</feature>
<feature type="transmembrane region" description="Helical" evidence="6">
    <location>
        <begin position="353"/>
        <end position="370"/>
    </location>
</feature>
<evidence type="ECO:0000256" key="3">
    <source>
        <dbReference type="ARBA" id="ARBA00022692"/>
    </source>
</evidence>
<evidence type="ECO:0000259" key="7">
    <source>
        <dbReference type="Pfam" id="PF03600"/>
    </source>
</evidence>
<dbReference type="GO" id="GO:0016020">
    <property type="term" value="C:membrane"/>
    <property type="evidence" value="ECO:0007669"/>
    <property type="project" value="UniProtKB-SubCell"/>
</dbReference>
<feature type="domain" description="Citrate transporter-like" evidence="7">
    <location>
        <begin position="18"/>
        <end position="378"/>
    </location>
</feature>
<feature type="transmembrane region" description="Helical" evidence="6">
    <location>
        <begin position="174"/>
        <end position="196"/>
    </location>
</feature>
<reference evidence="8" key="1">
    <citation type="submission" date="2023-03" db="EMBL/GenBank/DDBJ databases">
        <title>Andean soil-derived lignocellulolytic bacterial consortium as a source of novel taxa and putative plastic-active enzymes.</title>
        <authorList>
            <person name="Diaz-Garcia L."/>
            <person name="Chuvochina M."/>
            <person name="Feuerriegel G."/>
            <person name="Bunk B."/>
            <person name="Sproer C."/>
            <person name="Streit W.R."/>
            <person name="Rodriguez L.M."/>
            <person name="Overmann J."/>
            <person name="Jimenez D.J."/>
        </authorList>
    </citation>
    <scope>NUCLEOTIDE SEQUENCE</scope>
    <source>
        <strain evidence="8">MAG 833</strain>
    </source>
</reference>
<feature type="transmembrane region" description="Helical" evidence="6">
    <location>
        <begin position="284"/>
        <end position="309"/>
    </location>
</feature>
<organism evidence="8 9">
    <name type="scientific">Candidatus Brevundimonas colombiensis</name>
    <dbReference type="NCBI Taxonomy" id="3121376"/>
    <lineage>
        <taxon>Bacteria</taxon>
        <taxon>Pseudomonadati</taxon>
        <taxon>Pseudomonadota</taxon>
        <taxon>Alphaproteobacteria</taxon>
        <taxon>Caulobacterales</taxon>
        <taxon>Caulobacteraceae</taxon>
        <taxon>Brevundimonas</taxon>
    </lineage>
</organism>
<feature type="transmembrane region" description="Helical" evidence="6">
    <location>
        <begin position="329"/>
        <end position="348"/>
    </location>
</feature>
<dbReference type="InterPro" id="IPR004680">
    <property type="entry name" value="Cit_transptr-like_dom"/>
</dbReference>
<evidence type="ECO:0000256" key="6">
    <source>
        <dbReference type="SAM" id="Phobius"/>
    </source>
</evidence>
<proteinExistence type="predicted"/>
<dbReference type="EMBL" id="CP119326">
    <property type="protein sequence ID" value="WEK41457.1"/>
    <property type="molecule type" value="Genomic_DNA"/>
</dbReference>
<evidence type="ECO:0000256" key="5">
    <source>
        <dbReference type="ARBA" id="ARBA00023136"/>
    </source>
</evidence>
<dbReference type="NCBIfam" id="TIGR00784">
    <property type="entry name" value="citMHS"/>
    <property type="match status" value="1"/>
</dbReference>
<evidence type="ECO:0000313" key="9">
    <source>
        <dbReference type="Proteomes" id="UP001213664"/>
    </source>
</evidence>
<evidence type="ECO:0000313" key="8">
    <source>
        <dbReference type="EMBL" id="WEK41457.1"/>
    </source>
</evidence>
<evidence type="ECO:0000256" key="4">
    <source>
        <dbReference type="ARBA" id="ARBA00022989"/>
    </source>
</evidence>
<keyword evidence="2" id="KW-0813">Transport</keyword>
<feature type="transmembrane region" description="Helical" evidence="6">
    <location>
        <begin position="253"/>
        <end position="272"/>
    </location>
</feature>
<feature type="transmembrane region" description="Helical" evidence="6">
    <location>
        <begin position="100"/>
        <end position="126"/>
    </location>
</feature>
<dbReference type="InterPro" id="IPR014738">
    <property type="entry name" value="Citrate_transporter"/>
</dbReference>
<dbReference type="AlphaFoldDB" id="A0AAJ5X3K0"/>
<feature type="transmembrane region" description="Helical" evidence="6">
    <location>
        <begin position="415"/>
        <end position="435"/>
    </location>
</feature>
<evidence type="ECO:0000256" key="2">
    <source>
        <dbReference type="ARBA" id="ARBA00022448"/>
    </source>
</evidence>
<dbReference type="Proteomes" id="UP001213664">
    <property type="component" value="Chromosome"/>
</dbReference>
<dbReference type="Pfam" id="PF03600">
    <property type="entry name" value="CitMHS"/>
    <property type="match status" value="1"/>
</dbReference>
<feature type="transmembrane region" description="Helical" evidence="6">
    <location>
        <begin position="138"/>
        <end position="154"/>
    </location>
</feature>
<keyword evidence="3 6" id="KW-0812">Transmembrane</keyword>